<feature type="transmembrane region" description="Helical" evidence="9">
    <location>
        <begin position="410"/>
        <end position="430"/>
    </location>
</feature>
<proteinExistence type="predicted"/>
<evidence type="ECO:0000256" key="3">
    <source>
        <dbReference type="ARBA" id="ARBA00022475"/>
    </source>
</evidence>
<feature type="transmembrane region" description="Helical" evidence="9">
    <location>
        <begin position="111"/>
        <end position="127"/>
    </location>
</feature>
<dbReference type="InterPro" id="IPR004681">
    <property type="entry name" value="TRAP_DctM"/>
</dbReference>
<accession>A0A2W7NG13</accession>
<dbReference type="Pfam" id="PF06808">
    <property type="entry name" value="DctM"/>
    <property type="match status" value="1"/>
</dbReference>
<comment type="subcellular location">
    <subcellularLocation>
        <location evidence="1 8">Cell inner membrane</location>
        <topology evidence="1 8">Multi-pass membrane protein</topology>
    </subcellularLocation>
</comment>
<feature type="transmembrane region" description="Helical" evidence="9">
    <location>
        <begin position="203"/>
        <end position="234"/>
    </location>
</feature>
<dbReference type="PANTHER" id="PTHR33362:SF2">
    <property type="entry name" value="TRAP TRANSPORTER LARGE PERMEASE PROTEIN"/>
    <property type="match status" value="1"/>
</dbReference>
<feature type="transmembrane region" description="Helical" evidence="9">
    <location>
        <begin position="590"/>
        <end position="612"/>
    </location>
</feature>
<keyword evidence="4 8" id="KW-0997">Cell inner membrane</keyword>
<reference evidence="12 13" key="1">
    <citation type="submission" date="2018-06" db="EMBL/GenBank/DDBJ databases">
        <title>Genomic Encyclopedia of Archaeal and Bacterial Type Strains, Phase II (KMG-II): from individual species to whole genera.</title>
        <authorList>
            <person name="Goeker M."/>
        </authorList>
    </citation>
    <scope>NUCLEOTIDE SEQUENCE [LARGE SCALE GENOMIC DNA]</scope>
    <source>
        <strain evidence="12 13">DSM 22009</strain>
    </source>
</reference>
<sequence length="614" mass="60664">MSGAGHGGAMKAAPGDRGIPRYAALLLGAAEAGLGAASALLLGMLLALVATGAVLRYVFGTGILGAEDAALWLHVAILSVALPLTLRSALAMRLTVLRERMPDRAGRAADVLADAVVLLSGLVILLGGRKVADLVGGISPGLGLPEWIPFALFSAGGGLVVVLVALARVAERRIAGLALAAGIAAALYLAGQGLRVETGMPPSALLAGIAALGLVAGAPLPHTLFAAAYLVLPFGAPLPEPAIVNTAVAGMSKFLLLAVPFFLLAGLFLSASGIATALVRFADTLVGHRRGGVGQTTLVTNLLFAGASGSSIASAAFGASTFQPELVRRGYTPARAAAIVAATSVLDNVIPPSIAILILAGATNLSVGALLLGGLWAGLLMAAALFVAIGLTSAEPARGSAASAGDRWQGALGAVPAFGLGLIVVAGIRFGVVTVTEAASMAALYTLGLALRGGVGIAGLFRLFRQGAIETAAIALLIATAAPAAFLLAVDDVSGAISVLVAGAGPLGVLALSCAILLLAGLVLDIGAALLLFGPLLLPPATQAGLDPITFGVIVVVALMIGGLTPPLGVLVFVTAGITKVPTDALFRAVIPYILALAAALAIICVFAYATAQA</sequence>
<protein>
    <submittedName>
        <fullName evidence="12">Tripartite ATP-independent transporter DctM subunit</fullName>
    </submittedName>
</protein>
<keyword evidence="2 8" id="KW-0813">Transport</keyword>
<evidence type="ECO:0000313" key="12">
    <source>
        <dbReference type="EMBL" id="PZX17117.1"/>
    </source>
</evidence>
<evidence type="ECO:0000256" key="9">
    <source>
        <dbReference type="SAM" id="Phobius"/>
    </source>
</evidence>
<feature type="transmembrane region" description="Helical" evidence="9">
    <location>
        <begin position="550"/>
        <end position="578"/>
    </location>
</feature>
<evidence type="ECO:0000256" key="4">
    <source>
        <dbReference type="ARBA" id="ARBA00022519"/>
    </source>
</evidence>
<evidence type="ECO:0000259" key="10">
    <source>
        <dbReference type="Pfam" id="PF04290"/>
    </source>
</evidence>
<feature type="domain" description="TRAP C4-dicarboxylate transport system permease DctM subunit" evidence="11">
    <location>
        <begin position="210"/>
        <end position="607"/>
    </location>
</feature>
<evidence type="ECO:0000256" key="8">
    <source>
        <dbReference type="RuleBase" id="RU369079"/>
    </source>
</evidence>
<dbReference type="RefSeq" id="WP_234822541.1">
    <property type="nucleotide sequence ID" value="NZ_QKZL01000005.1"/>
</dbReference>
<keyword evidence="3" id="KW-1003">Cell membrane</keyword>
<dbReference type="AlphaFoldDB" id="A0A2W7NG13"/>
<evidence type="ECO:0000256" key="1">
    <source>
        <dbReference type="ARBA" id="ARBA00004429"/>
    </source>
</evidence>
<feature type="domain" description="Tripartite ATP-independent periplasmic transporters DctQ component" evidence="10">
    <location>
        <begin position="46"/>
        <end position="171"/>
    </location>
</feature>
<dbReference type="GO" id="GO:0005886">
    <property type="term" value="C:plasma membrane"/>
    <property type="evidence" value="ECO:0007669"/>
    <property type="project" value="UniProtKB-SubCell"/>
</dbReference>
<comment type="function">
    <text evidence="8">Part of the tripartite ATP-independent periplasmic (TRAP) transport system.</text>
</comment>
<dbReference type="InterPro" id="IPR010656">
    <property type="entry name" value="DctM"/>
</dbReference>
<feature type="transmembrane region" description="Helical" evidence="9">
    <location>
        <begin position="365"/>
        <end position="389"/>
    </location>
</feature>
<name>A0A2W7NG13_9RHOB</name>
<feature type="transmembrane region" description="Helical" evidence="9">
    <location>
        <begin position="334"/>
        <end position="359"/>
    </location>
</feature>
<keyword evidence="13" id="KW-1185">Reference proteome</keyword>
<dbReference type="Proteomes" id="UP000248916">
    <property type="component" value="Unassembled WGS sequence"/>
</dbReference>
<feature type="transmembrane region" description="Helical" evidence="9">
    <location>
        <begin position="510"/>
        <end position="538"/>
    </location>
</feature>
<feature type="transmembrane region" description="Helical" evidence="9">
    <location>
        <begin position="174"/>
        <end position="191"/>
    </location>
</feature>
<evidence type="ECO:0000313" key="13">
    <source>
        <dbReference type="Proteomes" id="UP000248916"/>
    </source>
</evidence>
<dbReference type="PANTHER" id="PTHR33362">
    <property type="entry name" value="SIALIC ACID TRAP TRANSPORTER PERMEASE PROTEIN SIAT-RELATED"/>
    <property type="match status" value="1"/>
</dbReference>
<feature type="transmembrane region" description="Helical" evidence="9">
    <location>
        <begin position="147"/>
        <end position="167"/>
    </location>
</feature>
<dbReference type="InterPro" id="IPR055348">
    <property type="entry name" value="DctQ"/>
</dbReference>
<feature type="transmembrane region" description="Helical" evidence="9">
    <location>
        <begin position="71"/>
        <end position="90"/>
    </location>
</feature>
<keyword evidence="5 9" id="KW-0812">Transmembrane</keyword>
<dbReference type="Pfam" id="PF04290">
    <property type="entry name" value="DctQ"/>
    <property type="match status" value="1"/>
</dbReference>
<evidence type="ECO:0000259" key="11">
    <source>
        <dbReference type="Pfam" id="PF06808"/>
    </source>
</evidence>
<keyword evidence="7 9" id="KW-0472">Membrane</keyword>
<keyword evidence="6 9" id="KW-1133">Transmembrane helix</keyword>
<dbReference type="EMBL" id="QKZL01000005">
    <property type="protein sequence ID" value="PZX17117.1"/>
    <property type="molecule type" value="Genomic_DNA"/>
</dbReference>
<evidence type="ECO:0000256" key="5">
    <source>
        <dbReference type="ARBA" id="ARBA00022692"/>
    </source>
</evidence>
<evidence type="ECO:0000256" key="6">
    <source>
        <dbReference type="ARBA" id="ARBA00022989"/>
    </source>
</evidence>
<gene>
    <name evidence="12" type="ORF">LX81_01749</name>
</gene>
<dbReference type="GO" id="GO:0022857">
    <property type="term" value="F:transmembrane transporter activity"/>
    <property type="evidence" value="ECO:0007669"/>
    <property type="project" value="UniProtKB-UniRule"/>
</dbReference>
<feature type="transmembrane region" description="Helical" evidence="9">
    <location>
        <begin position="39"/>
        <end position="59"/>
    </location>
</feature>
<feature type="transmembrane region" description="Helical" evidence="9">
    <location>
        <begin position="302"/>
        <end position="322"/>
    </location>
</feature>
<feature type="transmembrane region" description="Helical" evidence="9">
    <location>
        <begin position="442"/>
        <end position="464"/>
    </location>
</feature>
<organism evidence="12 13">
    <name type="scientific">Palleronia aestuarii</name>
    <dbReference type="NCBI Taxonomy" id="568105"/>
    <lineage>
        <taxon>Bacteria</taxon>
        <taxon>Pseudomonadati</taxon>
        <taxon>Pseudomonadota</taxon>
        <taxon>Alphaproteobacteria</taxon>
        <taxon>Rhodobacterales</taxon>
        <taxon>Roseobacteraceae</taxon>
        <taxon>Palleronia</taxon>
    </lineage>
</organism>
<evidence type="ECO:0000256" key="2">
    <source>
        <dbReference type="ARBA" id="ARBA00022448"/>
    </source>
</evidence>
<comment type="caution">
    <text evidence="12">The sequence shown here is derived from an EMBL/GenBank/DDBJ whole genome shotgun (WGS) entry which is preliminary data.</text>
</comment>
<evidence type="ECO:0000256" key="7">
    <source>
        <dbReference type="ARBA" id="ARBA00023136"/>
    </source>
</evidence>
<feature type="transmembrane region" description="Helical" evidence="9">
    <location>
        <begin position="254"/>
        <end position="282"/>
    </location>
</feature>
<feature type="transmembrane region" description="Helical" evidence="9">
    <location>
        <begin position="471"/>
        <end position="490"/>
    </location>
</feature>